<sequence length="174" mass="19801">MSVCQADPWQVTSNSIKQQENGNSKVIETFEDNFTSNTIKEETKRRTSADIDLDLRESNVTGPQQLEPLPDSANYLQLLERKLQKVQKGAKLLDSLQAKKEDCMRSLLASNGVPEKTLEQLLDFDTPIESGRLHRHLLPVQAVTVGETLRIIKYDELEVEEGHQEVDEQQQEQN</sequence>
<protein>
    <submittedName>
        <fullName evidence="1">Uncharacterized protein</fullName>
    </submittedName>
</protein>
<gene>
    <name evidence="1" type="ORF">AWZ03_003782</name>
</gene>
<name>A0A484BM90_DRONA</name>
<dbReference type="STRING" id="7232.A0A484BM90"/>
<keyword evidence="2" id="KW-1185">Reference proteome</keyword>
<dbReference type="OrthoDB" id="5982503at2759"/>
<evidence type="ECO:0000313" key="1">
    <source>
        <dbReference type="EMBL" id="TDG49794.1"/>
    </source>
</evidence>
<organism evidence="1 2">
    <name type="scientific">Drosophila navojoa</name>
    <name type="common">Fruit fly</name>
    <dbReference type="NCBI Taxonomy" id="7232"/>
    <lineage>
        <taxon>Eukaryota</taxon>
        <taxon>Metazoa</taxon>
        <taxon>Ecdysozoa</taxon>
        <taxon>Arthropoda</taxon>
        <taxon>Hexapoda</taxon>
        <taxon>Insecta</taxon>
        <taxon>Pterygota</taxon>
        <taxon>Neoptera</taxon>
        <taxon>Endopterygota</taxon>
        <taxon>Diptera</taxon>
        <taxon>Brachycera</taxon>
        <taxon>Muscomorpha</taxon>
        <taxon>Ephydroidea</taxon>
        <taxon>Drosophilidae</taxon>
        <taxon>Drosophila</taxon>
    </lineage>
</organism>
<dbReference type="AlphaFoldDB" id="A0A484BM90"/>
<dbReference type="KEGG" id="dnv:108659618"/>
<proteinExistence type="predicted"/>
<evidence type="ECO:0000313" key="2">
    <source>
        <dbReference type="Proteomes" id="UP000295192"/>
    </source>
</evidence>
<dbReference type="EMBL" id="LSRL02000020">
    <property type="protein sequence ID" value="TDG49794.1"/>
    <property type="molecule type" value="Genomic_DNA"/>
</dbReference>
<accession>A0A484BM90</accession>
<dbReference type="InterPro" id="IPR028039">
    <property type="entry name" value="CCDC32"/>
</dbReference>
<dbReference type="Pfam" id="PF14989">
    <property type="entry name" value="CCDC32"/>
    <property type="match status" value="1"/>
</dbReference>
<dbReference type="Proteomes" id="UP000295192">
    <property type="component" value="Unassembled WGS sequence"/>
</dbReference>
<dbReference type="GO" id="GO:0044782">
    <property type="term" value="P:cilium organization"/>
    <property type="evidence" value="ECO:0007669"/>
    <property type="project" value="TreeGrafter"/>
</dbReference>
<comment type="caution">
    <text evidence="1">The sequence shown here is derived from an EMBL/GenBank/DDBJ whole genome shotgun (WGS) entry which is preliminary data.</text>
</comment>
<dbReference type="OMA" id="TFHIVEH"/>
<reference evidence="1 2" key="1">
    <citation type="journal article" date="2019" name="J. Hered.">
        <title>An Improved Genome Assembly for Drosophila navojoa, the Basal Species in the mojavensis Cluster.</title>
        <authorList>
            <person name="Vanderlinde T."/>
            <person name="Dupim E.G."/>
            <person name="Nazario-Yepiz N.O."/>
            <person name="Carvalho A.B."/>
        </authorList>
    </citation>
    <scope>NUCLEOTIDE SEQUENCE [LARGE SCALE GENOMIC DNA]</scope>
    <source>
        <strain evidence="1">Navoj_Jal97</strain>
        <tissue evidence="1">Whole organism</tissue>
    </source>
</reference>
<dbReference type="PANTHER" id="PTHR31800">
    <property type="entry name" value="COILED-COIL DOMAIN-CONTAINING PROTEIN 32"/>
    <property type="match status" value="1"/>
</dbReference>
<dbReference type="PANTHER" id="PTHR31800:SF1">
    <property type="entry name" value="COILED-COIL DOMAIN-CONTAINING PROTEIN 32"/>
    <property type="match status" value="1"/>
</dbReference>